<name>A0ABD0PYQ4_CIRMR</name>
<feature type="compositionally biased region" description="Polar residues" evidence="1">
    <location>
        <begin position="23"/>
        <end position="32"/>
    </location>
</feature>
<proteinExistence type="predicted"/>
<evidence type="ECO:0000313" key="3">
    <source>
        <dbReference type="Proteomes" id="UP001529510"/>
    </source>
</evidence>
<dbReference type="EMBL" id="JAMKFB020000012">
    <property type="protein sequence ID" value="KAL0178872.1"/>
    <property type="molecule type" value="Genomic_DNA"/>
</dbReference>
<comment type="caution">
    <text evidence="2">The sequence shown here is derived from an EMBL/GenBank/DDBJ whole genome shotgun (WGS) entry which is preliminary data.</text>
</comment>
<evidence type="ECO:0000313" key="2">
    <source>
        <dbReference type="EMBL" id="KAL0178872.1"/>
    </source>
</evidence>
<feature type="non-terminal residue" evidence="2">
    <location>
        <position position="270"/>
    </location>
</feature>
<evidence type="ECO:0000256" key="1">
    <source>
        <dbReference type="SAM" id="MobiDB-lite"/>
    </source>
</evidence>
<reference evidence="2 3" key="1">
    <citation type="submission" date="2024-05" db="EMBL/GenBank/DDBJ databases">
        <title>Genome sequencing and assembly of Indian major carp, Cirrhinus mrigala (Hamilton, 1822).</title>
        <authorList>
            <person name="Mohindra V."/>
            <person name="Chowdhury L.M."/>
            <person name="Lal K."/>
            <person name="Jena J.K."/>
        </authorList>
    </citation>
    <scope>NUCLEOTIDE SEQUENCE [LARGE SCALE GENOMIC DNA]</scope>
    <source>
        <strain evidence="2">CM1030</strain>
        <tissue evidence="2">Blood</tissue>
    </source>
</reference>
<organism evidence="2 3">
    <name type="scientific">Cirrhinus mrigala</name>
    <name type="common">Mrigala</name>
    <dbReference type="NCBI Taxonomy" id="683832"/>
    <lineage>
        <taxon>Eukaryota</taxon>
        <taxon>Metazoa</taxon>
        <taxon>Chordata</taxon>
        <taxon>Craniata</taxon>
        <taxon>Vertebrata</taxon>
        <taxon>Euteleostomi</taxon>
        <taxon>Actinopterygii</taxon>
        <taxon>Neopterygii</taxon>
        <taxon>Teleostei</taxon>
        <taxon>Ostariophysi</taxon>
        <taxon>Cypriniformes</taxon>
        <taxon>Cyprinidae</taxon>
        <taxon>Labeoninae</taxon>
        <taxon>Labeonini</taxon>
        <taxon>Cirrhinus</taxon>
    </lineage>
</organism>
<sequence>CSQMCSMGFKSGDRAGHSILEMPSSSKNSVTSLARRGPPLSSVSTKSGHVAPSYGRTTGLRISSLYLWPVRLPFSMMTSSVFAPMEMPPHTMTDDPPIRSCCTTFCGKFLSPGRRQTLLRLSRKFTQNRDSSVRSTVPHRFYVHLRRSQTCQFVRSGKRHPHSWSSGSQANFMKSSSHSLNGHSHPCCILKVILQADCRHETISAGMQGQISVLIWCCDPLSASTILPAHTTKPSEPVPGSGNDTLRRPHCVCNFTLSHASLQHLNGPVK</sequence>
<feature type="non-terminal residue" evidence="2">
    <location>
        <position position="1"/>
    </location>
</feature>
<gene>
    <name evidence="2" type="ORF">M9458_024314</name>
</gene>
<dbReference type="Proteomes" id="UP001529510">
    <property type="component" value="Unassembled WGS sequence"/>
</dbReference>
<dbReference type="AlphaFoldDB" id="A0ABD0PYQ4"/>
<keyword evidence="3" id="KW-1185">Reference proteome</keyword>
<protein>
    <submittedName>
        <fullName evidence="2">Uncharacterized protein</fullName>
    </submittedName>
</protein>
<accession>A0ABD0PYQ4</accession>
<feature type="region of interest" description="Disordered" evidence="1">
    <location>
        <begin position="16"/>
        <end position="51"/>
    </location>
</feature>